<dbReference type="AlphaFoldDB" id="A0A9Q9AMB5"/>
<gene>
    <name evidence="3" type="ORF">Slin15195_G007300</name>
</gene>
<dbReference type="InterPro" id="IPR001810">
    <property type="entry name" value="F-box_dom"/>
</dbReference>
<dbReference type="OrthoDB" id="3971593at2759"/>
<keyword evidence="4" id="KW-1185">Reference proteome</keyword>
<evidence type="ECO:0000313" key="4">
    <source>
        <dbReference type="Proteomes" id="UP001056384"/>
    </source>
</evidence>
<feature type="region of interest" description="Disordered" evidence="1">
    <location>
        <begin position="363"/>
        <end position="387"/>
    </location>
</feature>
<dbReference type="EMBL" id="CP099418">
    <property type="protein sequence ID" value="USW47411.1"/>
    <property type="molecule type" value="Genomic_DNA"/>
</dbReference>
<sequence>MRFSPDSKPDPPAARTNNKVAAYNTFHQLPIELMQQIFGYLDDDHDICSFQLTCHHANAAVKDGHFWTARFKKEFDSPRIGSFIRENADFEDQYKKRKEVLKHKPHFWYGNSRREMQCLAVLKDLIMDACSDRRPSNSATYTSKNIKNYISTFLVDSNLLVEIFGYTTLPMTSRNKEVYHPGLNPLMRMLQVLLAPSLLDPRPFGPHGEPAIRDFPMSQYMAYSSRSQQPIFGGCNGVDVNFDWALHNLNFWRNHMLVANETTLNLSYRLLADSERPQYWSTQVKYCSTDYIGKRWKGAYAFVHEGDLLHIRNGDGDHESIQDEFNGEESAGDFQDLTLELTGDDGDAWSPLFEHFLGSLAPPKSKARTRAQKASSPPLETTQSRSFRFGGGGEDLEEVFLADGWFNALPPQQGVPGFQRMTMMKYFIEEDTGEIDYAALWAYEGVVLPGGQIILGRWWSPTNLVDGVNYSGPFILWCVDDPAKKPEVSST</sequence>
<dbReference type="InterPro" id="IPR036047">
    <property type="entry name" value="F-box-like_dom_sf"/>
</dbReference>
<reference evidence="3" key="1">
    <citation type="submission" date="2022-06" db="EMBL/GenBank/DDBJ databases">
        <title>Complete genome sequences of two strains of the flax pathogen Septoria linicola.</title>
        <authorList>
            <person name="Lapalu N."/>
            <person name="Simon A."/>
            <person name="Demenou B."/>
            <person name="Paumier D."/>
            <person name="Guillot M.-P."/>
            <person name="Gout L."/>
            <person name="Valade R."/>
        </authorList>
    </citation>
    <scope>NUCLEOTIDE SEQUENCE</scope>
    <source>
        <strain evidence="3">SE15195</strain>
    </source>
</reference>
<dbReference type="Proteomes" id="UP001056384">
    <property type="component" value="Chromosome 1"/>
</dbReference>
<feature type="domain" description="F-box" evidence="2">
    <location>
        <begin position="23"/>
        <end position="70"/>
    </location>
</feature>
<evidence type="ECO:0000313" key="3">
    <source>
        <dbReference type="EMBL" id="USW47411.1"/>
    </source>
</evidence>
<feature type="compositionally biased region" description="Polar residues" evidence="1">
    <location>
        <begin position="372"/>
        <end position="386"/>
    </location>
</feature>
<evidence type="ECO:0000259" key="2">
    <source>
        <dbReference type="PROSITE" id="PS50181"/>
    </source>
</evidence>
<name>A0A9Q9AMB5_9PEZI</name>
<protein>
    <submittedName>
        <fullName evidence="3">F-box domain-containing protein</fullName>
    </submittedName>
</protein>
<dbReference type="Pfam" id="PF12937">
    <property type="entry name" value="F-box-like"/>
    <property type="match status" value="1"/>
</dbReference>
<proteinExistence type="predicted"/>
<organism evidence="3 4">
    <name type="scientific">Septoria linicola</name>
    <dbReference type="NCBI Taxonomy" id="215465"/>
    <lineage>
        <taxon>Eukaryota</taxon>
        <taxon>Fungi</taxon>
        <taxon>Dikarya</taxon>
        <taxon>Ascomycota</taxon>
        <taxon>Pezizomycotina</taxon>
        <taxon>Dothideomycetes</taxon>
        <taxon>Dothideomycetidae</taxon>
        <taxon>Mycosphaerellales</taxon>
        <taxon>Mycosphaerellaceae</taxon>
        <taxon>Septoria</taxon>
    </lineage>
</organism>
<dbReference type="SMART" id="SM00256">
    <property type="entry name" value="FBOX"/>
    <property type="match status" value="1"/>
</dbReference>
<accession>A0A9Q9AMB5</accession>
<dbReference type="CDD" id="cd09917">
    <property type="entry name" value="F-box_SF"/>
    <property type="match status" value="1"/>
</dbReference>
<evidence type="ECO:0000256" key="1">
    <source>
        <dbReference type="SAM" id="MobiDB-lite"/>
    </source>
</evidence>
<dbReference type="PROSITE" id="PS50181">
    <property type="entry name" value="FBOX"/>
    <property type="match status" value="1"/>
</dbReference>
<dbReference type="SUPFAM" id="SSF81383">
    <property type="entry name" value="F-box domain"/>
    <property type="match status" value="1"/>
</dbReference>
<dbReference type="Gene3D" id="1.20.1280.50">
    <property type="match status" value="1"/>
</dbReference>